<sequence length="577" mass="63914">MAQTLAFFGSRRIYGVGGDFAANLISAFEDELDICPSSNEMHAGFTACGQAEVEGLGVCLTTYTVGSLPCVSAAALALTEKLPVVFISGAPGENEINHMALHHTVSSCSTWRSEYDAALESFKALGIRSERLQGERNPGQPNVAGEHFFRLVAHAFLNKEPVFIEVPRDLVADKTQAIEFPPSLCQLPQEVFLLKGVSLVAQQVVAKLLAANKPLLYLGEKAKLNKELLAVVKRFCHQYQIPYTTTWFAKGVLDEFEPLSLGAYNGVFTDEQVRDYIENEVDYVLEVATSIYQLDTNTAFDTGTHLLNDFENKTILKGTSQLEKDLIGIFEQLLAADLPVFDFTSPTSTGGELFADEKIDFHNLTRVLNSLQSLDQRAYVYFPEIGNSYFASYSLKTRMSSLGRSWITNPWYAAMGTSLPYARAACKQLQQLGGKKTATGKDVAVVITGDGGFNFQLNDLIHFLRDDLSVIIIYMRNDIFHLGKNSDAEIYHCSDKNFDVISLVKAYGGEGKRCTTVAEFRDYFSACADANSGIKLIEVPASLEEQYQCREISLLNLYIKARNGIPQAVIDWNEIKR</sequence>
<evidence type="ECO:0000313" key="13">
    <source>
        <dbReference type="EMBL" id="WDE14481.1"/>
    </source>
</evidence>
<evidence type="ECO:0000259" key="11">
    <source>
        <dbReference type="Pfam" id="PF02775"/>
    </source>
</evidence>
<dbReference type="Pfam" id="PF02776">
    <property type="entry name" value="TPP_enzyme_N"/>
    <property type="match status" value="1"/>
</dbReference>
<evidence type="ECO:0000313" key="14">
    <source>
        <dbReference type="Proteomes" id="UP001215231"/>
    </source>
</evidence>
<accession>A0ABY7VLX6</accession>
<dbReference type="InterPro" id="IPR012001">
    <property type="entry name" value="Thiamin_PyroP_enz_TPP-bd_dom"/>
</dbReference>
<evidence type="ECO:0000259" key="12">
    <source>
        <dbReference type="Pfam" id="PF02776"/>
    </source>
</evidence>
<name>A0ABY7VLX6_9GAMM</name>
<evidence type="ECO:0000256" key="7">
    <source>
        <dbReference type="ARBA" id="ARBA00023052"/>
    </source>
</evidence>
<comment type="cofactor">
    <cofactor evidence="2">
        <name>thiamine diphosphate</name>
        <dbReference type="ChEBI" id="CHEBI:58937"/>
    </cofactor>
</comment>
<dbReference type="InterPro" id="IPR029035">
    <property type="entry name" value="DHS-like_NAD/FAD-binding_dom"/>
</dbReference>
<comment type="similarity">
    <text evidence="3 9">Belongs to the TPP enzyme family.</text>
</comment>
<dbReference type="CDD" id="cd00568">
    <property type="entry name" value="TPP_enzymes"/>
    <property type="match status" value="1"/>
</dbReference>
<evidence type="ECO:0000256" key="5">
    <source>
        <dbReference type="ARBA" id="ARBA00022793"/>
    </source>
</evidence>
<feature type="domain" description="Thiamine pyrophosphate enzyme TPP-binding" evidence="11">
    <location>
        <begin position="386"/>
        <end position="539"/>
    </location>
</feature>
<dbReference type="SUPFAM" id="SSF52467">
    <property type="entry name" value="DHS-like NAD/FAD-binding domain"/>
    <property type="match status" value="1"/>
</dbReference>
<dbReference type="Pfam" id="PF00205">
    <property type="entry name" value="TPP_enzyme_M"/>
    <property type="match status" value="1"/>
</dbReference>
<dbReference type="InterPro" id="IPR011766">
    <property type="entry name" value="TPP_enzyme_TPP-bd"/>
</dbReference>
<dbReference type="InterPro" id="IPR012000">
    <property type="entry name" value="Thiamin_PyroP_enz_cen_dom"/>
</dbReference>
<dbReference type="PANTHER" id="PTHR43452:SF30">
    <property type="entry name" value="PYRUVATE DECARBOXYLASE ISOZYME 1-RELATED"/>
    <property type="match status" value="1"/>
</dbReference>
<keyword evidence="5" id="KW-0210">Decarboxylase</keyword>
<dbReference type="Gene3D" id="3.40.50.1220">
    <property type="entry name" value="TPP-binding domain"/>
    <property type="match status" value="1"/>
</dbReference>
<evidence type="ECO:0000256" key="3">
    <source>
        <dbReference type="ARBA" id="ARBA00007812"/>
    </source>
</evidence>
<protein>
    <submittedName>
        <fullName evidence="13">Thiamine pyrophosphate-binding protein</fullName>
    </submittedName>
</protein>
<dbReference type="Pfam" id="PF02775">
    <property type="entry name" value="TPP_enzyme_C"/>
    <property type="match status" value="1"/>
</dbReference>
<keyword evidence="7 9" id="KW-0786">Thiamine pyrophosphate</keyword>
<feature type="domain" description="Thiamine pyrophosphate enzyme N-terminal TPP-binding" evidence="12">
    <location>
        <begin position="1"/>
        <end position="104"/>
    </location>
</feature>
<feature type="domain" description="Thiamine pyrophosphate enzyme central" evidence="10">
    <location>
        <begin position="202"/>
        <end position="294"/>
    </location>
</feature>
<dbReference type="InterPro" id="IPR029061">
    <property type="entry name" value="THDP-binding"/>
</dbReference>
<evidence type="ECO:0000256" key="6">
    <source>
        <dbReference type="ARBA" id="ARBA00022842"/>
    </source>
</evidence>
<proteinExistence type="inferred from homology"/>
<keyword evidence="6" id="KW-0460">Magnesium</keyword>
<reference evidence="13 14" key="1">
    <citation type="journal article" date="2022" name="Mar. Drugs">
        <title>Bioassay-Guided Fractionation Leads to the Detection of Cholic Acid Generated by the Rare Thalassomonas sp.</title>
        <authorList>
            <person name="Pheiffer F."/>
            <person name="Schneider Y.K."/>
            <person name="Hansen E.H."/>
            <person name="Andersen J.H."/>
            <person name="Isaksson J."/>
            <person name="Busche T."/>
            <person name="R C."/>
            <person name="Kalinowski J."/>
            <person name="Zyl L.V."/>
            <person name="Trindade M."/>
        </authorList>
    </citation>
    <scope>NUCLEOTIDE SEQUENCE [LARGE SCALE GENOMIC DNA]</scope>
    <source>
        <strain evidence="13 14">A5K-61T</strain>
    </source>
</reference>
<evidence type="ECO:0000256" key="1">
    <source>
        <dbReference type="ARBA" id="ARBA00001920"/>
    </source>
</evidence>
<keyword evidence="4" id="KW-0479">Metal-binding</keyword>
<evidence type="ECO:0000256" key="2">
    <source>
        <dbReference type="ARBA" id="ARBA00001964"/>
    </source>
</evidence>
<dbReference type="PANTHER" id="PTHR43452">
    <property type="entry name" value="PYRUVATE DECARBOXYLASE"/>
    <property type="match status" value="1"/>
</dbReference>
<evidence type="ECO:0000256" key="4">
    <source>
        <dbReference type="ARBA" id="ARBA00022723"/>
    </source>
</evidence>
<dbReference type="EMBL" id="CP059693">
    <property type="protein sequence ID" value="WDE14481.1"/>
    <property type="molecule type" value="Genomic_DNA"/>
</dbReference>
<evidence type="ECO:0000259" key="10">
    <source>
        <dbReference type="Pfam" id="PF00205"/>
    </source>
</evidence>
<evidence type="ECO:0000256" key="8">
    <source>
        <dbReference type="ARBA" id="ARBA00023239"/>
    </source>
</evidence>
<dbReference type="InterPro" id="IPR012110">
    <property type="entry name" value="PDC/IPDC-like"/>
</dbReference>
<gene>
    <name evidence="13" type="ORF">H3N35_09750</name>
</gene>
<evidence type="ECO:0000256" key="9">
    <source>
        <dbReference type="RuleBase" id="RU362132"/>
    </source>
</evidence>
<keyword evidence="8" id="KW-0456">Lyase</keyword>
<dbReference type="SUPFAM" id="SSF52518">
    <property type="entry name" value="Thiamin diphosphate-binding fold (THDP-binding)"/>
    <property type="match status" value="2"/>
</dbReference>
<organism evidence="13 14">
    <name type="scientific">Thalassomonas haliotis</name>
    <dbReference type="NCBI Taxonomy" id="485448"/>
    <lineage>
        <taxon>Bacteria</taxon>
        <taxon>Pseudomonadati</taxon>
        <taxon>Pseudomonadota</taxon>
        <taxon>Gammaproteobacteria</taxon>
        <taxon>Alteromonadales</taxon>
        <taxon>Colwelliaceae</taxon>
        <taxon>Thalassomonas</taxon>
    </lineage>
</organism>
<dbReference type="Gene3D" id="3.40.50.970">
    <property type="match status" value="2"/>
</dbReference>
<dbReference type="Proteomes" id="UP001215231">
    <property type="component" value="Chromosome"/>
</dbReference>
<keyword evidence="14" id="KW-1185">Reference proteome</keyword>
<comment type="cofactor">
    <cofactor evidence="1">
        <name>a metal cation</name>
        <dbReference type="ChEBI" id="CHEBI:25213"/>
    </cofactor>
</comment>